<comment type="caution">
    <text evidence="1">The sequence shown here is derived from an EMBL/GenBank/DDBJ whole genome shotgun (WGS) entry which is preliminary data.</text>
</comment>
<name>A0A558EZ30_9GAMM</name>
<gene>
    <name evidence="1" type="ORF">FPV60_16885</name>
</gene>
<accession>A0A558EZ30</accession>
<dbReference type="EMBL" id="VMTP01000087">
    <property type="protein sequence ID" value="TVT78625.1"/>
    <property type="molecule type" value="Genomic_DNA"/>
</dbReference>
<protein>
    <submittedName>
        <fullName evidence="1">Uncharacterized protein</fullName>
    </submittedName>
</protein>
<reference evidence="1 2" key="1">
    <citation type="submission" date="2019-07" db="EMBL/GenBank/DDBJ databases">
        <title>Draft Genome Sequence of the first blaOXA-58-Harboring Acinetobacter colistiniresistens clinical isolate from Brazil.</title>
        <authorList>
            <person name="Favaro L.S."/>
            <person name="Paula-Petroli S.B."/>
            <person name="Moura C.F."/>
            <person name="Tognim M.C.B."/>
            <person name="Venancio E.J."/>
            <person name="Yamada-Ogatta S.F."/>
            <person name="Carrara-Marroni F.E."/>
        </authorList>
    </citation>
    <scope>NUCLEOTIDE SEQUENCE [LARGE SCALE GENOMIC DNA]</scope>
    <source>
        <strain evidence="1 2">DL</strain>
    </source>
</reference>
<evidence type="ECO:0000313" key="1">
    <source>
        <dbReference type="EMBL" id="TVT78625.1"/>
    </source>
</evidence>
<dbReference type="RefSeq" id="WP_144583818.1">
    <property type="nucleotide sequence ID" value="NZ_VMTP01000087.1"/>
</dbReference>
<organism evidence="1 2">
    <name type="scientific">Acinetobacter colistiniresistens</name>
    <dbReference type="NCBI Taxonomy" id="280145"/>
    <lineage>
        <taxon>Bacteria</taxon>
        <taxon>Pseudomonadati</taxon>
        <taxon>Pseudomonadota</taxon>
        <taxon>Gammaproteobacteria</taxon>
        <taxon>Moraxellales</taxon>
        <taxon>Moraxellaceae</taxon>
        <taxon>Acinetobacter</taxon>
    </lineage>
</organism>
<dbReference type="Proteomes" id="UP000316981">
    <property type="component" value="Unassembled WGS sequence"/>
</dbReference>
<proteinExistence type="predicted"/>
<sequence length="74" mass="8851">MRLHYLKKGNLYLHIQTDLFEQFDDYSDVSGMFSQQYVFSEKKEGAMEFPTKTAAERYLFLNKRKLKGFMVVIE</sequence>
<evidence type="ECO:0000313" key="2">
    <source>
        <dbReference type="Proteomes" id="UP000316981"/>
    </source>
</evidence>
<dbReference type="AlphaFoldDB" id="A0A558EZ30"/>